<reference evidence="2 3" key="1">
    <citation type="journal article" date="2020" name="Nature">
        <title>Six reference-quality genomes reveal evolution of bat adaptations.</title>
        <authorList>
            <person name="Jebb D."/>
            <person name="Huang Z."/>
            <person name="Pippel M."/>
            <person name="Hughes G.M."/>
            <person name="Lavrichenko K."/>
            <person name="Devanna P."/>
            <person name="Winkler S."/>
            <person name="Jermiin L.S."/>
            <person name="Skirmuntt E.C."/>
            <person name="Katzourakis A."/>
            <person name="Burkitt-Gray L."/>
            <person name="Ray D.A."/>
            <person name="Sullivan K.A.M."/>
            <person name="Roscito J.G."/>
            <person name="Kirilenko B.M."/>
            <person name="Davalos L.M."/>
            <person name="Corthals A.P."/>
            <person name="Power M.L."/>
            <person name="Jones G."/>
            <person name="Ransome R.D."/>
            <person name="Dechmann D.K.N."/>
            <person name="Locatelli A.G."/>
            <person name="Puechmaille S.J."/>
            <person name="Fedrigo O."/>
            <person name="Jarvis E.D."/>
            <person name="Hiller M."/>
            <person name="Vernes S.C."/>
            <person name="Myers E.W."/>
            <person name="Teeling E.C."/>
        </authorList>
    </citation>
    <scope>NUCLEOTIDE SEQUENCE [LARGE SCALE GENOMIC DNA]</scope>
    <source>
        <strain evidence="2">MRouAeg1</strain>
        <tissue evidence="2">Muscle</tissue>
    </source>
</reference>
<evidence type="ECO:0000313" key="2">
    <source>
        <dbReference type="EMBL" id="KAF6485306.1"/>
    </source>
</evidence>
<sequence length="127" mass="14212">MLPLRALGQAPSLPRGSLFLHCDRRHCSHLQGWLREMGQQPCQCSLAQPLRKSSQKRRGSSTAQWARRIRKPRPDLSPKLGPHPAAASSLENGDTYRLTPPSSQGFSRSKRNNEALVPCRMMAFCHA</sequence>
<protein>
    <submittedName>
        <fullName evidence="2">Uncharacterized protein</fullName>
    </submittedName>
</protein>
<evidence type="ECO:0000256" key="1">
    <source>
        <dbReference type="SAM" id="MobiDB-lite"/>
    </source>
</evidence>
<accession>A0A7J8IKY2</accession>
<gene>
    <name evidence="2" type="ORF">HJG63_010547</name>
</gene>
<keyword evidence="3" id="KW-1185">Reference proteome</keyword>
<name>A0A7J8IKY2_ROUAE</name>
<proteinExistence type="predicted"/>
<dbReference type="EMBL" id="JACASE010000003">
    <property type="protein sequence ID" value="KAF6485306.1"/>
    <property type="molecule type" value="Genomic_DNA"/>
</dbReference>
<dbReference type="Proteomes" id="UP000593571">
    <property type="component" value="Unassembled WGS sequence"/>
</dbReference>
<organism evidence="2 3">
    <name type="scientific">Rousettus aegyptiacus</name>
    <name type="common">Egyptian fruit bat</name>
    <name type="synonym">Pteropus aegyptiacus</name>
    <dbReference type="NCBI Taxonomy" id="9407"/>
    <lineage>
        <taxon>Eukaryota</taxon>
        <taxon>Metazoa</taxon>
        <taxon>Chordata</taxon>
        <taxon>Craniata</taxon>
        <taxon>Vertebrata</taxon>
        <taxon>Euteleostomi</taxon>
        <taxon>Mammalia</taxon>
        <taxon>Eutheria</taxon>
        <taxon>Laurasiatheria</taxon>
        <taxon>Chiroptera</taxon>
        <taxon>Yinpterochiroptera</taxon>
        <taxon>Pteropodoidea</taxon>
        <taxon>Pteropodidae</taxon>
        <taxon>Rousettinae</taxon>
        <taxon>Rousettus</taxon>
    </lineage>
</organism>
<comment type="caution">
    <text evidence="2">The sequence shown here is derived from an EMBL/GenBank/DDBJ whole genome shotgun (WGS) entry which is preliminary data.</text>
</comment>
<evidence type="ECO:0000313" key="3">
    <source>
        <dbReference type="Proteomes" id="UP000593571"/>
    </source>
</evidence>
<dbReference type="AlphaFoldDB" id="A0A7J8IKY2"/>
<feature type="region of interest" description="Disordered" evidence="1">
    <location>
        <begin position="47"/>
        <end position="110"/>
    </location>
</feature>